<dbReference type="AlphaFoldDB" id="U2P6J2"/>
<evidence type="ECO:0000259" key="2">
    <source>
        <dbReference type="Pfam" id="PF16344"/>
    </source>
</evidence>
<dbReference type="EMBL" id="AWEY01000008">
    <property type="protein sequence ID" value="ERK39771.1"/>
    <property type="molecule type" value="Genomic_DNA"/>
</dbReference>
<comment type="caution">
    <text evidence="3">The sequence shown here is derived from an EMBL/GenBank/DDBJ whole genome shotgun (WGS) entry which is preliminary data.</text>
</comment>
<dbReference type="RefSeq" id="WP_021588900.1">
    <property type="nucleotide sequence ID" value="NZ_AWEY01000008.1"/>
</dbReference>
<dbReference type="Pfam" id="PF16344">
    <property type="entry name" value="FecR_C"/>
    <property type="match status" value="1"/>
</dbReference>
<feature type="domain" description="Protein FecR C-terminal" evidence="2">
    <location>
        <begin position="147"/>
        <end position="214"/>
    </location>
</feature>
<reference evidence="3 4" key="1">
    <citation type="submission" date="2013-08" db="EMBL/GenBank/DDBJ databases">
        <authorList>
            <person name="Durkin A.S."/>
            <person name="Haft D.R."/>
            <person name="McCorrison J."/>
            <person name="Torralba M."/>
            <person name="Gillis M."/>
            <person name="Haft D.H."/>
            <person name="Methe B."/>
            <person name="Sutton G."/>
            <person name="Nelson K.E."/>
        </authorList>
    </citation>
    <scope>NUCLEOTIDE SEQUENCE [LARGE SCALE GENOMIC DNA]</scope>
    <source>
        <strain evidence="3 4">F0067</strain>
    </source>
</reference>
<organism evidence="3 4">
    <name type="scientific">Segatella baroniae F0067</name>
    <dbReference type="NCBI Taxonomy" id="1115809"/>
    <lineage>
        <taxon>Bacteria</taxon>
        <taxon>Pseudomonadati</taxon>
        <taxon>Bacteroidota</taxon>
        <taxon>Bacteroidia</taxon>
        <taxon>Bacteroidales</taxon>
        <taxon>Prevotellaceae</taxon>
        <taxon>Segatella</taxon>
    </lineage>
</organism>
<keyword evidence="1" id="KW-0472">Membrane</keyword>
<feature type="transmembrane region" description="Helical" evidence="1">
    <location>
        <begin position="80"/>
        <end position="105"/>
    </location>
</feature>
<name>U2P6J2_9BACT</name>
<evidence type="ECO:0000313" key="3">
    <source>
        <dbReference type="EMBL" id="ERK39771.1"/>
    </source>
</evidence>
<dbReference type="PATRIC" id="fig|1115809.3.peg.794"/>
<evidence type="ECO:0000313" key="4">
    <source>
        <dbReference type="Proteomes" id="UP000016648"/>
    </source>
</evidence>
<keyword evidence="4" id="KW-1185">Reference proteome</keyword>
<sequence>MKEETINEKRARLLDMQEHPDRYTEEAIENLLTNEDVRRFAHDMAAAKRAMRKHEREEVDVDRAWKAFAMRHRHRRRSRLKAAASTIGIILLSGVAFAAVLQWGVFRNTGLEAPTADRPAAIRKSSVMATQDSTTTPKDSVAHRPVVFDNAELATVLGQMAAHYHVDIVFRHEQSRHIRLYFKWEREKSLAQQLELLNAFDRIKLTLDDHTVTVD</sequence>
<accession>U2P6J2</accession>
<evidence type="ECO:0000256" key="1">
    <source>
        <dbReference type="SAM" id="Phobius"/>
    </source>
</evidence>
<protein>
    <recommendedName>
        <fullName evidence="2">Protein FecR C-terminal domain-containing protein</fullName>
    </recommendedName>
</protein>
<dbReference type="InterPro" id="IPR032508">
    <property type="entry name" value="FecR_C"/>
</dbReference>
<dbReference type="Gene3D" id="3.55.50.30">
    <property type="match status" value="1"/>
</dbReference>
<dbReference type="Proteomes" id="UP000016648">
    <property type="component" value="Unassembled WGS sequence"/>
</dbReference>
<gene>
    <name evidence="3" type="ORF">HMPREF9135_0310</name>
</gene>
<proteinExistence type="predicted"/>
<keyword evidence="1" id="KW-1133">Transmembrane helix</keyword>
<keyword evidence="1" id="KW-0812">Transmembrane</keyword>